<feature type="transmembrane region" description="Helical" evidence="2">
    <location>
        <begin position="176"/>
        <end position="199"/>
    </location>
</feature>
<feature type="transmembrane region" description="Helical" evidence="2">
    <location>
        <begin position="64"/>
        <end position="86"/>
    </location>
</feature>
<feature type="domain" description="HPP transmembrane region" evidence="3">
    <location>
        <begin position="63"/>
        <end position="207"/>
    </location>
</feature>
<dbReference type="InterPro" id="IPR007065">
    <property type="entry name" value="HPP"/>
</dbReference>
<feature type="transmembrane region" description="Helical" evidence="2">
    <location>
        <begin position="92"/>
        <end position="111"/>
    </location>
</feature>
<sequence>MTAPLLAARTRTPDIHDPEEPVTTTPAPEATVPAAPPAPVAPADTAAPARPPVRLRPPARPGPLAVLAATAACTAALLLLVALGTVLHHPLLIPPLAASMALVAASPELPLSQPRSLVGGQLLSALTGFAVLAAAGPGLWSAAVAGGLALGVMMLARTPHSPAAATAVIVALQDPPFLVFTALLVLSCLLLVAVGLTAARATRRTYPAYWF</sequence>
<feature type="region of interest" description="Disordered" evidence="1">
    <location>
        <begin position="1"/>
        <end position="56"/>
    </location>
</feature>
<feature type="transmembrane region" description="Helical" evidence="2">
    <location>
        <begin position="123"/>
        <end position="156"/>
    </location>
</feature>
<evidence type="ECO:0000259" key="3">
    <source>
        <dbReference type="Pfam" id="PF04982"/>
    </source>
</evidence>
<dbReference type="Proteomes" id="UP001501000">
    <property type="component" value="Unassembled WGS sequence"/>
</dbReference>
<evidence type="ECO:0000256" key="1">
    <source>
        <dbReference type="SAM" id="MobiDB-lite"/>
    </source>
</evidence>
<organism evidence="4 5">
    <name type="scientific">Streptomyces gulbargensis</name>
    <dbReference type="NCBI Taxonomy" id="364901"/>
    <lineage>
        <taxon>Bacteria</taxon>
        <taxon>Bacillati</taxon>
        <taxon>Actinomycetota</taxon>
        <taxon>Actinomycetes</taxon>
        <taxon>Kitasatosporales</taxon>
        <taxon>Streptomycetaceae</taxon>
        <taxon>Streptomyces</taxon>
    </lineage>
</organism>
<dbReference type="PANTHER" id="PTHR33741">
    <property type="entry name" value="TRANSMEMBRANE PROTEIN DDB_G0269096-RELATED"/>
    <property type="match status" value="1"/>
</dbReference>
<gene>
    <name evidence="4" type="ORF">GCM10022244_23030</name>
</gene>
<keyword evidence="5" id="KW-1185">Reference proteome</keyword>
<evidence type="ECO:0000313" key="5">
    <source>
        <dbReference type="Proteomes" id="UP001501000"/>
    </source>
</evidence>
<keyword evidence="2" id="KW-0812">Transmembrane</keyword>
<comment type="caution">
    <text evidence="4">The sequence shown here is derived from an EMBL/GenBank/DDBJ whole genome shotgun (WGS) entry which is preliminary data.</text>
</comment>
<keyword evidence="2" id="KW-0472">Membrane</keyword>
<dbReference type="InterPro" id="IPR058581">
    <property type="entry name" value="TM_HPP"/>
</dbReference>
<dbReference type="RefSeq" id="WP_345281369.1">
    <property type="nucleotide sequence ID" value="NZ_BAABAJ010000006.1"/>
</dbReference>
<proteinExistence type="predicted"/>
<name>A0ABP7M5Q2_9ACTN</name>
<evidence type="ECO:0000313" key="4">
    <source>
        <dbReference type="EMBL" id="GAA3912398.1"/>
    </source>
</evidence>
<evidence type="ECO:0000256" key="2">
    <source>
        <dbReference type="SAM" id="Phobius"/>
    </source>
</evidence>
<reference evidence="5" key="1">
    <citation type="journal article" date="2019" name="Int. J. Syst. Evol. Microbiol.">
        <title>The Global Catalogue of Microorganisms (GCM) 10K type strain sequencing project: providing services to taxonomists for standard genome sequencing and annotation.</title>
        <authorList>
            <consortium name="The Broad Institute Genomics Platform"/>
            <consortium name="The Broad Institute Genome Sequencing Center for Infectious Disease"/>
            <person name="Wu L."/>
            <person name="Ma J."/>
        </authorList>
    </citation>
    <scope>NUCLEOTIDE SEQUENCE [LARGE SCALE GENOMIC DNA]</scope>
    <source>
        <strain evidence="5">JCM 16956</strain>
    </source>
</reference>
<accession>A0ABP7M5Q2</accession>
<protein>
    <recommendedName>
        <fullName evidence="3">HPP transmembrane region domain-containing protein</fullName>
    </recommendedName>
</protein>
<feature type="compositionally biased region" description="Low complexity" evidence="1">
    <location>
        <begin position="21"/>
        <end position="33"/>
    </location>
</feature>
<keyword evidence="2" id="KW-1133">Transmembrane helix</keyword>
<dbReference type="PANTHER" id="PTHR33741:SF5">
    <property type="entry name" value="TRANSMEMBRANE PROTEIN DDB_G0269096-RELATED"/>
    <property type="match status" value="1"/>
</dbReference>
<dbReference type="Pfam" id="PF04982">
    <property type="entry name" value="TM_HPP"/>
    <property type="match status" value="1"/>
</dbReference>
<dbReference type="EMBL" id="BAABAJ010000006">
    <property type="protein sequence ID" value="GAA3912398.1"/>
    <property type="molecule type" value="Genomic_DNA"/>
</dbReference>